<protein>
    <submittedName>
        <fullName evidence="2">Uncharacterized protein</fullName>
    </submittedName>
</protein>
<proteinExistence type="predicted"/>
<dbReference type="Proteomes" id="UP000749559">
    <property type="component" value="Unassembled WGS sequence"/>
</dbReference>
<dbReference type="AlphaFoldDB" id="A0A8S4NQD9"/>
<evidence type="ECO:0000256" key="1">
    <source>
        <dbReference type="SAM" id="SignalP"/>
    </source>
</evidence>
<sequence>MIKDMETGVNICLLIAIFNYLATTVAEVNYSGDFNKQCYSRESESPGIYFPVIRRHWDCPEMLSEMGEEQDETEWPPPRFPPEDQFFEFTMNGLMPIQRMWYFSRAQEKNLGKSNNIDPHWTETSIKQLQSKTKSDEVISSYEVESDRLIKKTLEKFRDNIDEKHGIVIGSERPWLEAHLLNANAKHVTTLEYGSIKSDHSKISTLTPVELSKRFQEKALSQFDFGFTYSSLEHSGLGRYGDPLDPCGDLKTMACAWCIIKPGGLFFLNVPTSKDNSSHTFWNAHRVYGRERLKFMAANWNVVDKITYPTNNPDTDTVWVFQKP</sequence>
<organism evidence="2 3">
    <name type="scientific">Owenia fusiformis</name>
    <name type="common">Polychaete worm</name>
    <dbReference type="NCBI Taxonomy" id="6347"/>
    <lineage>
        <taxon>Eukaryota</taxon>
        <taxon>Metazoa</taxon>
        <taxon>Spiralia</taxon>
        <taxon>Lophotrochozoa</taxon>
        <taxon>Annelida</taxon>
        <taxon>Polychaeta</taxon>
        <taxon>Sedentaria</taxon>
        <taxon>Canalipalpata</taxon>
        <taxon>Sabellida</taxon>
        <taxon>Oweniida</taxon>
        <taxon>Oweniidae</taxon>
        <taxon>Owenia</taxon>
    </lineage>
</organism>
<evidence type="ECO:0000313" key="3">
    <source>
        <dbReference type="Proteomes" id="UP000749559"/>
    </source>
</evidence>
<dbReference type="Pfam" id="PF03269">
    <property type="entry name" value="DUF268"/>
    <property type="match status" value="1"/>
</dbReference>
<comment type="caution">
    <text evidence="2">The sequence shown here is derived from an EMBL/GenBank/DDBJ whole genome shotgun (WGS) entry which is preliminary data.</text>
</comment>
<accession>A0A8S4NQD9</accession>
<reference evidence="2" key="1">
    <citation type="submission" date="2022-03" db="EMBL/GenBank/DDBJ databases">
        <authorList>
            <person name="Martin C."/>
        </authorList>
    </citation>
    <scope>NUCLEOTIDE SEQUENCE</scope>
</reference>
<gene>
    <name evidence="2" type="ORF">OFUS_LOCUS9015</name>
</gene>
<dbReference type="InterPro" id="IPR004951">
    <property type="entry name" value="DUF268_CAE_spp"/>
</dbReference>
<keyword evidence="3" id="KW-1185">Reference proteome</keyword>
<dbReference type="OrthoDB" id="428346at2759"/>
<dbReference type="EMBL" id="CAIIXF020000005">
    <property type="protein sequence ID" value="CAH1782582.1"/>
    <property type="molecule type" value="Genomic_DNA"/>
</dbReference>
<keyword evidence="1" id="KW-0732">Signal</keyword>
<feature type="signal peptide" evidence="1">
    <location>
        <begin position="1"/>
        <end position="26"/>
    </location>
</feature>
<evidence type="ECO:0000313" key="2">
    <source>
        <dbReference type="EMBL" id="CAH1782582.1"/>
    </source>
</evidence>
<name>A0A8S4NQD9_OWEFU</name>
<feature type="chain" id="PRO_5035787082" evidence="1">
    <location>
        <begin position="27"/>
        <end position="324"/>
    </location>
</feature>